<evidence type="ECO:0000256" key="1">
    <source>
        <dbReference type="SAM" id="Phobius"/>
    </source>
</evidence>
<feature type="transmembrane region" description="Helical" evidence="1">
    <location>
        <begin position="34"/>
        <end position="54"/>
    </location>
</feature>
<evidence type="ECO:0000313" key="2">
    <source>
        <dbReference type="EMBL" id="MFD1410524.1"/>
    </source>
</evidence>
<feature type="transmembrane region" description="Helical" evidence="1">
    <location>
        <begin position="66"/>
        <end position="87"/>
    </location>
</feature>
<protein>
    <submittedName>
        <fullName evidence="2">HdeD family acid-resistance protein</fullName>
    </submittedName>
</protein>
<dbReference type="Pfam" id="PF03729">
    <property type="entry name" value="DUF308"/>
    <property type="match status" value="2"/>
</dbReference>
<keyword evidence="1" id="KW-0472">Membrane</keyword>
<dbReference type="PANTHER" id="PTHR34989:SF1">
    <property type="entry name" value="PROTEIN HDED"/>
    <property type="match status" value="1"/>
</dbReference>
<keyword evidence="3" id="KW-1185">Reference proteome</keyword>
<evidence type="ECO:0000313" key="3">
    <source>
        <dbReference type="Proteomes" id="UP001597191"/>
    </source>
</evidence>
<gene>
    <name evidence="2" type="ORF">ACFQ4R_02640</name>
</gene>
<feature type="transmembrane region" description="Helical" evidence="1">
    <location>
        <begin position="93"/>
        <end position="113"/>
    </location>
</feature>
<feature type="transmembrane region" description="Helical" evidence="1">
    <location>
        <begin position="125"/>
        <end position="143"/>
    </location>
</feature>
<dbReference type="RefSeq" id="WP_125647699.1">
    <property type="nucleotide sequence ID" value="NZ_JBHTOH010000016.1"/>
</dbReference>
<dbReference type="InterPro" id="IPR052712">
    <property type="entry name" value="Acid_resist_chaperone_HdeD"/>
</dbReference>
<dbReference type="Proteomes" id="UP001597191">
    <property type="component" value="Unassembled WGS sequence"/>
</dbReference>
<proteinExistence type="predicted"/>
<name>A0ABW4BKR0_9LACO</name>
<feature type="transmembrane region" description="Helical" evidence="1">
    <location>
        <begin position="155"/>
        <end position="175"/>
    </location>
</feature>
<feature type="transmembrane region" description="Helical" evidence="1">
    <location>
        <begin position="12"/>
        <end position="28"/>
    </location>
</feature>
<accession>A0ABW4BKR0</accession>
<reference evidence="3" key="1">
    <citation type="journal article" date="2019" name="Int. J. Syst. Evol. Microbiol.">
        <title>The Global Catalogue of Microorganisms (GCM) 10K type strain sequencing project: providing services to taxonomists for standard genome sequencing and annotation.</title>
        <authorList>
            <consortium name="The Broad Institute Genomics Platform"/>
            <consortium name="The Broad Institute Genome Sequencing Center for Infectious Disease"/>
            <person name="Wu L."/>
            <person name="Ma J."/>
        </authorList>
    </citation>
    <scope>NUCLEOTIDE SEQUENCE [LARGE SCALE GENOMIC DNA]</scope>
    <source>
        <strain evidence="3">CCM 8937</strain>
    </source>
</reference>
<comment type="caution">
    <text evidence="2">The sequence shown here is derived from an EMBL/GenBank/DDBJ whole genome shotgun (WGS) entry which is preliminary data.</text>
</comment>
<dbReference type="EMBL" id="JBHTOH010000016">
    <property type="protein sequence ID" value="MFD1410524.1"/>
    <property type="molecule type" value="Genomic_DNA"/>
</dbReference>
<organism evidence="2 3">
    <name type="scientific">Lapidilactobacillus gannanensis</name>
    <dbReference type="NCBI Taxonomy" id="2486002"/>
    <lineage>
        <taxon>Bacteria</taxon>
        <taxon>Bacillati</taxon>
        <taxon>Bacillota</taxon>
        <taxon>Bacilli</taxon>
        <taxon>Lactobacillales</taxon>
        <taxon>Lactobacillaceae</taxon>
        <taxon>Lapidilactobacillus</taxon>
    </lineage>
</organism>
<dbReference type="InterPro" id="IPR005325">
    <property type="entry name" value="DUF308_memb"/>
</dbReference>
<keyword evidence="1" id="KW-1133">Transmembrane helix</keyword>
<keyword evidence="1" id="KW-0812">Transmembrane</keyword>
<dbReference type="PANTHER" id="PTHR34989">
    <property type="entry name" value="PROTEIN HDED"/>
    <property type="match status" value="1"/>
</dbReference>
<sequence>MDNLVKNIKRNMWLRGLVFILFGLLVAIKPDLMINLVIKLSAGFLLVMGIINFVSGLRERNSGESMNGNMIVGIIEAVAAIFVWIFARALLNMIPFVLGIILLVHGINFLIQVHGHRKYVNVSTLPSYIYGVLILIAAVVMIFNPFSSFTILFRVFGWLLVVMGIIEIFGTRIFGK</sequence>